<evidence type="ECO:0000259" key="6">
    <source>
        <dbReference type="PROSITE" id="PS50949"/>
    </source>
</evidence>
<dbReference type="InterPro" id="IPR004839">
    <property type="entry name" value="Aminotransferase_I/II_large"/>
</dbReference>
<dbReference type="CDD" id="cd07377">
    <property type="entry name" value="WHTH_GntR"/>
    <property type="match status" value="1"/>
</dbReference>
<sequence length="464" mass="53323">MEKFLIDMNQNKTTKYLHVYNCIKKMIQDEKLNVHEKLPPIRKFSKLLGVNNATIIKAYELLENEGYIYKIVGNGTFVSNLKGENTKPKEIRGGIIHFDSGNPSNDMFPIDSFKYAVNMALEKDGNSIFDYEEGLGSEDLRENLVQYLKSLKINTTVDNIQIISGAQQGIDIVCKGIISHSDVVFVEEPSYAGAIDVFKSRGAKIISIPMLDDGIDIGILKMKLEKFKPKFIYTMPNFQNPTGISYSAYKKNKLIELAKEYDFYILEDDFISDFKFNSEDNRPLRSYDDGGRVIYIKSFSKILMPGLRIGLVEVPSKLMTKILIAKHSSDISTPGLIQKSMYYFMKNFEWDSYLISMENVYMNKYIIAEKLIKDKLSKKIKVRNSCGGINFFLELPLNYNSQTYTDFLVNKGVYITPGTYFFDKIVEDRFFRVNIAKPSISEIEEGISIISDSIEEFFDKYKYK</sequence>
<dbReference type="Pfam" id="PF00392">
    <property type="entry name" value="GntR"/>
    <property type="match status" value="1"/>
</dbReference>
<dbReference type="SUPFAM" id="SSF46785">
    <property type="entry name" value="Winged helix' DNA-binding domain"/>
    <property type="match status" value="1"/>
</dbReference>
<protein>
    <submittedName>
        <fullName evidence="7">DNA-binding transcriptional MocR family regulator</fullName>
    </submittedName>
</protein>
<evidence type="ECO:0000256" key="3">
    <source>
        <dbReference type="ARBA" id="ARBA00023015"/>
    </source>
</evidence>
<dbReference type="InterPro" id="IPR000524">
    <property type="entry name" value="Tscrpt_reg_HTH_GntR"/>
</dbReference>
<dbReference type="SMART" id="SM00345">
    <property type="entry name" value="HTH_GNTR"/>
    <property type="match status" value="1"/>
</dbReference>
<dbReference type="InterPro" id="IPR015424">
    <property type="entry name" value="PyrdxlP-dep_Trfase"/>
</dbReference>
<reference evidence="7 8" key="1">
    <citation type="submission" date="2021-03" db="EMBL/GenBank/DDBJ databases">
        <title>Genomic Encyclopedia of Type Strains, Phase IV (KMG-IV): sequencing the most valuable type-strain genomes for metagenomic binning, comparative biology and taxonomic classification.</title>
        <authorList>
            <person name="Goeker M."/>
        </authorList>
    </citation>
    <scope>NUCLEOTIDE SEQUENCE [LARGE SCALE GENOMIC DNA]</scope>
    <source>
        <strain evidence="7 8">DSM 1289</strain>
    </source>
</reference>
<dbReference type="GO" id="GO:0003677">
    <property type="term" value="F:DNA binding"/>
    <property type="evidence" value="ECO:0007669"/>
    <property type="project" value="UniProtKB-KW"/>
</dbReference>
<keyword evidence="3" id="KW-0805">Transcription regulation</keyword>
<dbReference type="InterPro" id="IPR036390">
    <property type="entry name" value="WH_DNA-bd_sf"/>
</dbReference>
<dbReference type="Proteomes" id="UP000767291">
    <property type="component" value="Unassembled WGS sequence"/>
</dbReference>
<dbReference type="RefSeq" id="WP_209457583.1">
    <property type="nucleotide sequence ID" value="NZ_BAAACS010000017.1"/>
</dbReference>
<keyword evidence="4 7" id="KW-0238">DNA-binding</keyword>
<dbReference type="Gene3D" id="1.10.10.10">
    <property type="entry name" value="Winged helix-like DNA-binding domain superfamily/Winged helix DNA-binding domain"/>
    <property type="match status" value="1"/>
</dbReference>
<evidence type="ECO:0000313" key="8">
    <source>
        <dbReference type="Proteomes" id="UP000767291"/>
    </source>
</evidence>
<evidence type="ECO:0000256" key="1">
    <source>
        <dbReference type="ARBA" id="ARBA00005384"/>
    </source>
</evidence>
<keyword evidence="5" id="KW-0804">Transcription</keyword>
<gene>
    <name evidence="7" type="ORF">J2Z43_002702</name>
</gene>
<accession>A0ABS4EEA1</accession>
<dbReference type="PANTHER" id="PTHR46577:SF1">
    <property type="entry name" value="HTH-TYPE TRANSCRIPTIONAL REGULATORY PROTEIN GABR"/>
    <property type="match status" value="1"/>
</dbReference>
<dbReference type="InterPro" id="IPR015422">
    <property type="entry name" value="PyrdxlP-dep_Trfase_small"/>
</dbReference>
<dbReference type="InterPro" id="IPR015421">
    <property type="entry name" value="PyrdxlP-dep_Trfase_major"/>
</dbReference>
<proteinExistence type="inferred from homology"/>
<evidence type="ECO:0000256" key="2">
    <source>
        <dbReference type="ARBA" id="ARBA00022898"/>
    </source>
</evidence>
<evidence type="ECO:0000256" key="4">
    <source>
        <dbReference type="ARBA" id="ARBA00023125"/>
    </source>
</evidence>
<dbReference type="SUPFAM" id="SSF53383">
    <property type="entry name" value="PLP-dependent transferases"/>
    <property type="match status" value="1"/>
</dbReference>
<dbReference type="EMBL" id="JAGGJX010000007">
    <property type="protein sequence ID" value="MBP1856254.1"/>
    <property type="molecule type" value="Genomic_DNA"/>
</dbReference>
<dbReference type="CDD" id="cd00609">
    <property type="entry name" value="AAT_like"/>
    <property type="match status" value="1"/>
</dbReference>
<dbReference type="PROSITE" id="PS50949">
    <property type="entry name" value="HTH_GNTR"/>
    <property type="match status" value="1"/>
</dbReference>
<dbReference type="InterPro" id="IPR051446">
    <property type="entry name" value="HTH_trans_reg/aminotransferase"/>
</dbReference>
<comment type="caution">
    <text evidence="7">The sequence shown here is derived from an EMBL/GenBank/DDBJ whole genome shotgun (WGS) entry which is preliminary data.</text>
</comment>
<feature type="domain" description="HTH gntR-type" evidence="6">
    <location>
        <begin position="13"/>
        <end position="81"/>
    </location>
</feature>
<name>A0ABS4EEA1_9FIRM</name>
<comment type="similarity">
    <text evidence="1">In the C-terminal section; belongs to the class-I pyridoxal-phosphate-dependent aminotransferase family.</text>
</comment>
<evidence type="ECO:0000256" key="5">
    <source>
        <dbReference type="ARBA" id="ARBA00023163"/>
    </source>
</evidence>
<evidence type="ECO:0000313" key="7">
    <source>
        <dbReference type="EMBL" id="MBP1856254.1"/>
    </source>
</evidence>
<dbReference type="Gene3D" id="3.40.640.10">
    <property type="entry name" value="Type I PLP-dependent aspartate aminotransferase-like (Major domain)"/>
    <property type="match status" value="1"/>
</dbReference>
<dbReference type="Gene3D" id="3.90.1150.10">
    <property type="entry name" value="Aspartate Aminotransferase, domain 1"/>
    <property type="match status" value="1"/>
</dbReference>
<organism evidence="7 8">
    <name type="scientific">Metaclostridioides mangenotii</name>
    <dbReference type="NCBI Taxonomy" id="1540"/>
    <lineage>
        <taxon>Bacteria</taxon>
        <taxon>Bacillati</taxon>
        <taxon>Bacillota</taxon>
        <taxon>Clostridia</taxon>
        <taxon>Peptostreptococcales</taxon>
        <taxon>Peptostreptococcaceae</taxon>
        <taxon>Metaclostridioides</taxon>
    </lineage>
</organism>
<dbReference type="PANTHER" id="PTHR46577">
    <property type="entry name" value="HTH-TYPE TRANSCRIPTIONAL REGULATORY PROTEIN GABR"/>
    <property type="match status" value="1"/>
</dbReference>
<keyword evidence="8" id="KW-1185">Reference proteome</keyword>
<dbReference type="InterPro" id="IPR036388">
    <property type="entry name" value="WH-like_DNA-bd_sf"/>
</dbReference>
<keyword evidence="2" id="KW-0663">Pyridoxal phosphate</keyword>
<dbReference type="Pfam" id="PF00155">
    <property type="entry name" value="Aminotran_1_2"/>
    <property type="match status" value="1"/>
</dbReference>